<evidence type="ECO:0000313" key="2">
    <source>
        <dbReference type="EMBL" id="KTB40121.1"/>
    </source>
</evidence>
<feature type="region of interest" description="Disordered" evidence="1">
    <location>
        <begin position="221"/>
        <end position="253"/>
    </location>
</feature>
<reference evidence="2 3" key="1">
    <citation type="submission" date="2015-12" db="EMBL/GenBank/DDBJ databases">
        <title>Draft genome sequence of Moniliophthora roreri, the causal agent of frosty pod rot of cacao.</title>
        <authorList>
            <person name="Aime M.C."/>
            <person name="Diaz-Valderrama J.R."/>
            <person name="Kijpornyongpan T."/>
            <person name="Phillips-Mora W."/>
        </authorList>
    </citation>
    <scope>NUCLEOTIDE SEQUENCE [LARGE SCALE GENOMIC DNA]</scope>
    <source>
        <strain evidence="2 3">MCA 2952</strain>
    </source>
</reference>
<name>A0A0W0FUU1_MONRR</name>
<comment type="caution">
    <text evidence="2">The sequence shown here is derived from an EMBL/GenBank/DDBJ whole genome shotgun (WGS) entry which is preliminary data.</text>
</comment>
<feature type="compositionally biased region" description="Low complexity" evidence="1">
    <location>
        <begin position="222"/>
        <end position="243"/>
    </location>
</feature>
<proteinExistence type="predicted"/>
<dbReference type="AlphaFoldDB" id="A0A0W0FUU1"/>
<evidence type="ECO:0000313" key="3">
    <source>
        <dbReference type="Proteomes" id="UP000054988"/>
    </source>
</evidence>
<gene>
    <name evidence="2" type="ORF">WG66_7298</name>
</gene>
<protein>
    <submittedName>
        <fullName evidence="2">Uncharacterized protein</fullName>
    </submittedName>
</protein>
<dbReference type="Proteomes" id="UP000054988">
    <property type="component" value="Unassembled WGS sequence"/>
</dbReference>
<organism evidence="2 3">
    <name type="scientific">Moniliophthora roreri</name>
    <name type="common">Frosty pod rot fungus</name>
    <name type="synonym">Monilia roreri</name>
    <dbReference type="NCBI Taxonomy" id="221103"/>
    <lineage>
        <taxon>Eukaryota</taxon>
        <taxon>Fungi</taxon>
        <taxon>Dikarya</taxon>
        <taxon>Basidiomycota</taxon>
        <taxon>Agaricomycotina</taxon>
        <taxon>Agaricomycetes</taxon>
        <taxon>Agaricomycetidae</taxon>
        <taxon>Agaricales</taxon>
        <taxon>Marasmiineae</taxon>
        <taxon>Marasmiaceae</taxon>
        <taxon>Moniliophthora</taxon>
    </lineage>
</organism>
<evidence type="ECO:0000256" key="1">
    <source>
        <dbReference type="SAM" id="MobiDB-lite"/>
    </source>
</evidence>
<accession>A0A0W0FUU1</accession>
<sequence length="348" mass="38101">MDINFSPLFSVSHMKQTLETSPKHAKRLKTFSEAVCESKQLPTGSLNDFAALDTTVMMITIYAKLLGQQREQDLSNCHQTLLSAEFSSSLGRKITACLTSASIMFYVTDTSNALAKFVHENPLLFGIPQQLVKDPNMFLYLSTQIKDIASDVHGMIKSKISASIKPTPTKHNPKGKLYSIDKLAKQLLPESITPNANHWACFALLHNLFVEFQAVLEAQKASKQQSKTSSSSVSDPGSVSDSGFDSAGNSGSVAGKMVQAQGQELPNATGTQEKPNMETVQPLKIWKNTGRLHTEAEQAEELKEFLTQTLQEDLKLYCPTVDFAGKIKLGTVADVTSFQAQVDAAMMF</sequence>
<dbReference type="EMBL" id="LATX01001606">
    <property type="protein sequence ID" value="KTB40121.1"/>
    <property type="molecule type" value="Genomic_DNA"/>
</dbReference>